<evidence type="ECO:0000313" key="3">
    <source>
        <dbReference type="Proteomes" id="UP001172083"/>
    </source>
</evidence>
<feature type="transmembrane region" description="Helical" evidence="1">
    <location>
        <begin position="5"/>
        <end position="26"/>
    </location>
</feature>
<feature type="transmembrane region" description="Helical" evidence="1">
    <location>
        <begin position="46"/>
        <end position="67"/>
    </location>
</feature>
<keyword evidence="1" id="KW-0812">Transmembrane</keyword>
<keyword evidence="1" id="KW-0472">Membrane</keyword>
<reference evidence="2" key="1">
    <citation type="submission" date="2023-06" db="EMBL/GenBank/DDBJ databases">
        <title>Genomic of Agaribacillus aureum.</title>
        <authorList>
            <person name="Wang G."/>
        </authorList>
    </citation>
    <scope>NUCLEOTIDE SEQUENCE</scope>
    <source>
        <strain evidence="2">BMA12</strain>
    </source>
</reference>
<feature type="transmembrane region" description="Helical" evidence="1">
    <location>
        <begin position="102"/>
        <end position="119"/>
    </location>
</feature>
<evidence type="ECO:0000313" key="2">
    <source>
        <dbReference type="EMBL" id="MDN5214006.1"/>
    </source>
</evidence>
<name>A0ABT8L9T2_9BACT</name>
<comment type="caution">
    <text evidence="2">The sequence shown here is derived from an EMBL/GenBank/DDBJ whole genome shotgun (WGS) entry which is preliminary data.</text>
</comment>
<keyword evidence="3" id="KW-1185">Reference proteome</keyword>
<dbReference type="RefSeq" id="WP_346759343.1">
    <property type="nucleotide sequence ID" value="NZ_JAUJEB010000004.1"/>
</dbReference>
<sequence>MTRIILAGLSAIIIYGLVCLPGNALITNLLQHNINPDGAVNHTFTVLAFLLGHLVYSGLSGIGIRLIAPSEGLKTARMIGLFCMLAVSIGVTIGYWNLMPKWYHLLFFVILIPMVWLGTKLPSKK</sequence>
<accession>A0ABT8L9T2</accession>
<proteinExistence type="predicted"/>
<gene>
    <name evidence="2" type="ORF">QQ020_18160</name>
</gene>
<dbReference type="Proteomes" id="UP001172083">
    <property type="component" value="Unassembled WGS sequence"/>
</dbReference>
<feature type="transmembrane region" description="Helical" evidence="1">
    <location>
        <begin position="79"/>
        <end position="96"/>
    </location>
</feature>
<organism evidence="2 3">
    <name type="scientific">Agaribacillus aureus</name>
    <dbReference type="NCBI Taxonomy" id="3051825"/>
    <lineage>
        <taxon>Bacteria</taxon>
        <taxon>Pseudomonadati</taxon>
        <taxon>Bacteroidota</taxon>
        <taxon>Cytophagia</taxon>
        <taxon>Cytophagales</taxon>
        <taxon>Splendidivirgaceae</taxon>
        <taxon>Agaribacillus</taxon>
    </lineage>
</organism>
<protein>
    <submittedName>
        <fullName evidence="2">Uncharacterized protein</fullName>
    </submittedName>
</protein>
<keyword evidence="1" id="KW-1133">Transmembrane helix</keyword>
<evidence type="ECO:0000256" key="1">
    <source>
        <dbReference type="SAM" id="Phobius"/>
    </source>
</evidence>
<dbReference type="EMBL" id="JAUJEB010000004">
    <property type="protein sequence ID" value="MDN5214006.1"/>
    <property type="molecule type" value="Genomic_DNA"/>
</dbReference>